<feature type="domain" description="Tyr recombinase" evidence="6">
    <location>
        <begin position="182"/>
        <end position="389"/>
    </location>
</feature>
<comment type="caution">
    <text evidence="8">The sequence shown here is derived from an EMBL/GenBank/DDBJ whole genome shotgun (WGS) entry which is preliminary data.</text>
</comment>
<sequence>MAFLTKRGKYYYVKWNTSEKGKVREVRKSLGTRHKDVAQKMVTELEKLESLGKIDPFIPGFNPKRALTDDKTEKTLQCATVTDALNLFYSAKQHLSPATVDAYKRALDHFVELNRLKMASPKSIRPHHFENVIFKRGITAATRHYYFRHFRSWWKFLKKKKVVEADIFDSLKEDLPRIRENTRPKMISEQELKTLFKTFDSELQRKKALSEFDPERVQHWFKPIVALYFYGGLRKHEAGYSPYLKYSGLKGENLIFEDGELTYIYLPPTKGRKERQIPIIKELRVQLEQYLKLRGKLNSKDFVFVYQGGTSNNKPVRGDRVYREFKRYAKVAGIPTTRSLHGMRHQAVTTWIEKGFHTAEASYMAGHSSQKVTEKYTHLTAKRLKEKMEKL</sequence>
<dbReference type="GO" id="GO:0007059">
    <property type="term" value="P:chromosome segregation"/>
    <property type="evidence" value="ECO:0007669"/>
    <property type="project" value="UniProtKB-KW"/>
</dbReference>
<dbReference type="PANTHER" id="PTHR30349:SF81">
    <property type="entry name" value="TYROSINE RECOMBINASE XERC"/>
    <property type="match status" value="1"/>
</dbReference>
<dbReference type="AlphaFoldDB" id="A0A316TQX0"/>
<dbReference type="Gene3D" id="1.10.150.130">
    <property type="match status" value="1"/>
</dbReference>
<proteinExistence type="predicted"/>
<dbReference type="InterPro" id="IPR050090">
    <property type="entry name" value="Tyrosine_recombinase_XerCD"/>
</dbReference>
<evidence type="ECO:0000259" key="6">
    <source>
        <dbReference type="PROSITE" id="PS51898"/>
    </source>
</evidence>
<dbReference type="Gene3D" id="1.10.443.10">
    <property type="entry name" value="Intergrase catalytic core"/>
    <property type="match status" value="1"/>
</dbReference>
<evidence type="ECO:0008006" key="10">
    <source>
        <dbReference type="Google" id="ProtNLM"/>
    </source>
</evidence>
<reference evidence="8 9" key="1">
    <citation type="submission" date="2018-05" db="EMBL/GenBank/DDBJ databases">
        <title>Rhodohalobacter halophilus gen. nov., sp. nov., a moderately halophilic member of the family Balneolaceae.</title>
        <authorList>
            <person name="Liu Z.-W."/>
        </authorList>
    </citation>
    <scope>NUCLEOTIDE SEQUENCE [LARGE SCALE GENOMIC DNA]</scope>
    <source>
        <strain evidence="8 9">8A47</strain>
    </source>
</reference>
<keyword evidence="2" id="KW-0229">DNA integration</keyword>
<keyword evidence="4" id="KW-0233">DNA recombination</keyword>
<dbReference type="EMBL" id="QGGB01000007">
    <property type="protein sequence ID" value="PWN06091.1"/>
    <property type="molecule type" value="Genomic_DNA"/>
</dbReference>
<dbReference type="PROSITE" id="PS51898">
    <property type="entry name" value="TYR_RECOMBINASE"/>
    <property type="match status" value="1"/>
</dbReference>
<protein>
    <recommendedName>
        <fullName evidence="10">Site-specific recombinase XerD</fullName>
    </recommendedName>
</protein>
<dbReference type="PROSITE" id="PS51900">
    <property type="entry name" value="CB"/>
    <property type="match status" value="1"/>
</dbReference>
<dbReference type="GO" id="GO:0006310">
    <property type="term" value="P:DNA recombination"/>
    <property type="evidence" value="ECO:0007669"/>
    <property type="project" value="UniProtKB-KW"/>
</dbReference>
<evidence type="ECO:0000256" key="3">
    <source>
        <dbReference type="ARBA" id="ARBA00023125"/>
    </source>
</evidence>
<organism evidence="8 9">
    <name type="scientific">Rhodohalobacter mucosus</name>
    <dbReference type="NCBI Taxonomy" id="2079485"/>
    <lineage>
        <taxon>Bacteria</taxon>
        <taxon>Pseudomonadati</taxon>
        <taxon>Balneolota</taxon>
        <taxon>Balneolia</taxon>
        <taxon>Balneolales</taxon>
        <taxon>Balneolaceae</taxon>
        <taxon>Rhodohalobacter</taxon>
    </lineage>
</organism>
<dbReference type="InterPro" id="IPR002104">
    <property type="entry name" value="Integrase_catalytic"/>
</dbReference>
<evidence type="ECO:0000313" key="8">
    <source>
        <dbReference type="EMBL" id="PWN06091.1"/>
    </source>
</evidence>
<keyword evidence="9" id="KW-1185">Reference proteome</keyword>
<keyword evidence="3 5" id="KW-0238">DNA-binding</keyword>
<evidence type="ECO:0000256" key="4">
    <source>
        <dbReference type="ARBA" id="ARBA00023172"/>
    </source>
</evidence>
<dbReference type="SUPFAM" id="SSF56349">
    <property type="entry name" value="DNA breaking-rejoining enzymes"/>
    <property type="match status" value="1"/>
</dbReference>
<evidence type="ECO:0000259" key="7">
    <source>
        <dbReference type="PROSITE" id="PS51900"/>
    </source>
</evidence>
<dbReference type="Pfam" id="PF00589">
    <property type="entry name" value="Phage_integrase"/>
    <property type="match status" value="1"/>
</dbReference>
<dbReference type="RefSeq" id="WP_109646884.1">
    <property type="nucleotide sequence ID" value="NZ_QGGB01000007.1"/>
</dbReference>
<dbReference type="InterPro" id="IPR013762">
    <property type="entry name" value="Integrase-like_cat_sf"/>
</dbReference>
<evidence type="ECO:0000313" key="9">
    <source>
        <dbReference type="Proteomes" id="UP000245533"/>
    </source>
</evidence>
<dbReference type="GO" id="GO:0015074">
    <property type="term" value="P:DNA integration"/>
    <property type="evidence" value="ECO:0007669"/>
    <property type="project" value="UniProtKB-KW"/>
</dbReference>
<dbReference type="OrthoDB" id="9801717at2"/>
<dbReference type="Proteomes" id="UP000245533">
    <property type="component" value="Unassembled WGS sequence"/>
</dbReference>
<evidence type="ECO:0000256" key="1">
    <source>
        <dbReference type="ARBA" id="ARBA00022829"/>
    </source>
</evidence>
<dbReference type="GO" id="GO:0003677">
    <property type="term" value="F:DNA binding"/>
    <property type="evidence" value="ECO:0007669"/>
    <property type="project" value="UniProtKB-UniRule"/>
</dbReference>
<dbReference type="InterPro" id="IPR044068">
    <property type="entry name" value="CB"/>
</dbReference>
<evidence type="ECO:0000256" key="5">
    <source>
        <dbReference type="PROSITE-ProRule" id="PRU01248"/>
    </source>
</evidence>
<dbReference type="CDD" id="cd00397">
    <property type="entry name" value="DNA_BRE_C"/>
    <property type="match status" value="1"/>
</dbReference>
<evidence type="ECO:0000256" key="2">
    <source>
        <dbReference type="ARBA" id="ARBA00022908"/>
    </source>
</evidence>
<gene>
    <name evidence="8" type="ORF">DDZ15_09560</name>
</gene>
<dbReference type="PANTHER" id="PTHR30349">
    <property type="entry name" value="PHAGE INTEGRASE-RELATED"/>
    <property type="match status" value="1"/>
</dbReference>
<name>A0A316TQX0_9BACT</name>
<keyword evidence="1" id="KW-0159">Chromosome partition</keyword>
<feature type="domain" description="Core-binding (CB)" evidence="7">
    <location>
        <begin position="79"/>
        <end position="158"/>
    </location>
</feature>
<accession>A0A316TQX0</accession>
<dbReference type="InterPro" id="IPR011010">
    <property type="entry name" value="DNA_brk_join_enz"/>
</dbReference>
<dbReference type="InterPro" id="IPR010998">
    <property type="entry name" value="Integrase_recombinase_N"/>
</dbReference>